<dbReference type="InterPro" id="IPR012863">
    <property type="entry name" value="DUF1636"/>
</dbReference>
<dbReference type="SUPFAM" id="SSF52833">
    <property type="entry name" value="Thioredoxin-like"/>
    <property type="match status" value="1"/>
</dbReference>
<protein>
    <submittedName>
        <fullName evidence="1">DUF1636 domain-containing protein</fullName>
    </submittedName>
</protein>
<evidence type="ECO:0000313" key="2">
    <source>
        <dbReference type="Proteomes" id="UP001524587"/>
    </source>
</evidence>
<evidence type="ECO:0000313" key="1">
    <source>
        <dbReference type="EMBL" id="MCQ8277094.1"/>
    </source>
</evidence>
<reference evidence="1 2" key="1">
    <citation type="submission" date="2022-06" db="EMBL/GenBank/DDBJ databases">
        <title>Endosaccharibacter gen. nov., sp. nov., endophytic bacteria isolated from sugarcane.</title>
        <authorList>
            <person name="Pitiwittayakul N."/>
            <person name="Yukphan P."/>
            <person name="Charoenyingcharoen P."/>
            <person name="Tanasupawat S."/>
        </authorList>
    </citation>
    <scope>NUCLEOTIDE SEQUENCE [LARGE SCALE GENOMIC DNA]</scope>
    <source>
        <strain evidence="1 2">KSS8</strain>
    </source>
</reference>
<keyword evidence="2" id="KW-1185">Reference proteome</keyword>
<gene>
    <name evidence="1" type="ORF">NFI95_01340</name>
</gene>
<comment type="caution">
    <text evidence="1">The sequence shown here is derived from an EMBL/GenBank/DDBJ whole genome shotgun (WGS) entry which is preliminary data.</text>
</comment>
<proteinExistence type="predicted"/>
<sequence>MRDESPIPVLHVCTSCRAGTELSPRPGRVLHDRLRALGSPDLHLIGVECLAVCNDGCSAAISMPGKWTYLIGRLTPDKAEDIAAFATAYRASKTGTVMPSKRPASLADMVLGRVPALPLPEPAR</sequence>
<dbReference type="Pfam" id="PF07845">
    <property type="entry name" value="DUF1636"/>
    <property type="match status" value="1"/>
</dbReference>
<name>A0ABT1W2L6_9PROT</name>
<dbReference type="Proteomes" id="UP001524587">
    <property type="component" value="Unassembled WGS sequence"/>
</dbReference>
<dbReference type="RefSeq" id="WP_422862536.1">
    <property type="nucleotide sequence ID" value="NZ_JAMSKV010000001.1"/>
</dbReference>
<dbReference type="CDD" id="cd02980">
    <property type="entry name" value="TRX_Fd_family"/>
    <property type="match status" value="1"/>
</dbReference>
<dbReference type="InterPro" id="IPR036249">
    <property type="entry name" value="Thioredoxin-like_sf"/>
</dbReference>
<organism evidence="1 2">
    <name type="scientific">Endosaccharibacter trunci</name>
    <dbReference type="NCBI Taxonomy" id="2812733"/>
    <lineage>
        <taxon>Bacteria</taxon>
        <taxon>Pseudomonadati</taxon>
        <taxon>Pseudomonadota</taxon>
        <taxon>Alphaproteobacteria</taxon>
        <taxon>Acetobacterales</taxon>
        <taxon>Acetobacteraceae</taxon>
        <taxon>Endosaccharibacter</taxon>
    </lineage>
</organism>
<dbReference type="EMBL" id="JAMSKV010000001">
    <property type="protein sequence ID" value="MCQ8277094.1"/>
    <property type="molecule type" value="Genomic_DNA"/>
</dbReference>
<accession>A0ABT1W2L6</accession>